<protein>
    <submittedName>
        <fullName evidence="3">Secreted protein</fullName>
    </submittedName>
</protein>
<evidence type="ECO:0000313" key="3">
    <source>
        <dbReference type="WBParaSite" id="PSAMB.scaffold1765size28016.g14884.t1"/>
    </source>
</evidence>
<reference evidence="3" key="1">
    <citation type="submission" date="2022-11" db="UniProtKB">
        <authorList>
            <consortium name="WormBaseParasite"/>
        </authorList>
    </citation>
    <scope>IDENTIFICATION</scope>
</reference>
<keyword evidence="2" id="KW-1185">Reference proteome</keyword>
<dbReference type="AlphaFoldDB" id="A0A914VBK8"/>
<proteinExistence type="predicted"/>
<organism evidence="2 3">
    <name type="scientific">Plectus sambesii</name>
    <dbReference type="NCBI Taxonomy" id="2011161"/>
    <lineage>
        <taxon>Eukaryota</taxon>
        <taxon>Metazoa</taxon>
        <taxon>Ecdysozoa</taxon>
        <taxon>Nematoda</taxon>
        <taxon>Chromadorea</taxon>
        <taxon>Plectida</taxon>
        <taxon>Plectina</taxon>
        <taxon>Plectoidea</taxon>
        <taxon>Plectidae</taxon>
        <taxon>Plectus</taxon>
    </lineage>
</organism>
<sequence length="127" mass="14415">MELSIALRRASICLLSAKDTVASALIFQCAKRQARPARERERERVTRLPSGRPRREPQWTIVDVVDPSHDRYDAVVDEHDGLRAADRANRRVQQFCGVLRLSDVRRPVIPAAVTARHTAHKAEDTKL</sequence>
<evidence type="ECO:0000256" key="1">
    <source>
        <dbReference type="SAM" id="MobiDB-lite"/>
    </source>
</evidence>
<dbReference type="WBParaSite" id="PSAMB.scaffold1765size28016.g14884.t1">
    <property type="protein sequence ID" value="PSAMB.scaffold1765size28016.g14884.t1"/>
    <property type="gene ID" value="PSAMB.scaffold1765size28016.g14884"/>
</dbReference>
<name>A0A914VBK8_9BILA</name>
<accession>A0A914VBK8</accession>
<dbReference type="Proteomes" id="UP000887566">
    <property type="component" value="Unplaced"/>
</dbReference>
<evidence type="ECO:0000313" key="2">
    <source>
        <dbReference type="Proteomes" id="UP000887566"/>
    </source>
</evidence>
<feature type="compositionally biased region" description="Basic and acidic residues" evidence="1">
    <location>
        <begin position="36"/>
        <end position="46"/>
    </location>
</feature>
<feature type="region of interest" description="Disordered" evidence="1">
    <location>
        <begin position="34"/>
        <end position="54"/>
    </location>
</feature>